<proteinExistence type="predicted"/>
<comment type="caution">
    <text evidence="1">The sequence shown here is derived from an EMBL/GenBank/DDBJ whole genome shotgun (WGS) entry which is preliminary data.</text>
</comment>
<keyword evidence="2" id="KW-1185">Reference proteome</keyword>
<gene>
    <name evidence="1" type="ORF">KFK09_016476</name>
</gene>
<dbReference type="Proteomes" id="UP000829196">
    <property type="component" value="Unassembled WGS sequence"/>
</dbReference>
<dbReference type="EMBL" id="JAGYWB010000012">
    <property type="protein sequence ID" value="KAI0501531.1"/>
    <property type="molecule type" value="Genomic_DNA"/>
</dbReference>
<accession>A0A8T3AZL2</accession>
<organism evidence="1 2">
    <name type="scientific">Dendrobium nobile</name>
    <name type="common">Orchid</name>
    <dbReference type="NCBI Taxonomy" id="94219"/>
    <lineage>
        <taxon>Eukaryota</taxon>
        <taxon>Viridiplantae</taxon>
        <taxon>Streptophyta</taxon>
        <taxon>Embryophyta</taxon>
        <taxon>Tracheophyta</taxon>
        <taxon>Spermatophyta</taxon>
        <taxon>Magnoliopsida</taxon>
        <taxon>Liliopsida</taxon>
        <taxon>Asparagales</taxon>
        <taxon>Orchidaceae</taxon>
        <taxon>Epidendroideae</taxon>
        <taxon>Malaxideae</taxon>
        <taxon>Dendrobiinae</taxon>
        <taxon>Dendrobium</taxon>
    </lineage>
</organism>
<protein>
    <submittedName>
        <fullName evidence="1">Uncharacterized protein</fullName>
    </submittedName>
</protein>
<sequence length="68" mass="7660">MGDANLCPSSNRKRLNICLTQEKCMHGIAALGPLSTWMNSELSRLELDSVIRSQAEFIELQDRARLLN</sequence>
<name>A0A8T3AZL2_DENNO</name>
<evidence type="ECO:0000313" key="1">
    <source>
        <dbReference type="EMBL" id="KAI0501531.1"/>
    </source>
</evidence>
<dbReference type="AlphaFoldDB" id="A0A8T3AZL2"/>
<evidence type="ECO:0000313" key="2">
    <source>
        <dbReference type="Proteomes" id="UP000829196"/>
    </source>
</evidence>
<reference evidence="1" key="1">
    <citation type="journal article" date="2022" name="Front. Genet.">
        <title>Chromosome-Scale Assembly of the Dendrobium nobile Genome Provides Insights Into the Molecular Mechanism of the Biosynthesis of the Medicinal Active Ingredient of Dendrobium.</title>
        <authorList>
            <person name="Xu Q."/>
            <person name="Niu S.-C."/>
            <person name="Li K.-L."/>
            <person name="Zheng P.-J."/>
            <person name="Zhang X.-J."/>
            <person name="Jia Y."/>
            <person name="Liu Y."/>
            <person name="Niu Y.-X."/>
            <person name="Yu L.-H."/>
            <person name="Chen D.-F."/>
            <person name="Zhang G.-Q."/>
        </authorList>
    </citation>
    <scope>NUCLEOTIDE SEQUENCE</scope>
    <source>
        <tissue evidence="1">Leaf</tissue>
    </source>
</reference>